<evidence type="ECO:0000313" key="2">
    <source>
        <dbReference type="EMBL" id="RDX52738.1"/>
    </source>
</evidence>
<keyword evidence="3" id="KW-1185">Reference proteome</keyword>
<evidence type="ECO:0000256" key="1">
    <source>
        <dbReference type="SAM" id="MobiDB-lite"/>
    </source>
</evidence>
<accession>A0A371DJR1</accession>
<reference evidence="2 3" key="1">
    <citation type="journal article" date="2018" name="Biotechnol. Biofuels">
        <title>Integrative visual omics of the white-rot fungus Polyporus brumalis exposes the biotechnological potential of its oxidative enzymes for delignifying raw plant biomass.</title>
        <authorList>
            <person name="Miyauchi S."/>
            <person name="Rancon A."/>
            <person name="Drula E."/>
            <person name="Hage H."/>
            <person name="Chaduli D."/>
            <person name="Favel A."/>
            <person name="Grisel S."/>
            <person name="Henrissat B."/>
            <person name="Herpoel-Gimbert I."/>
            <person name="Ruiz-Duenas F.J."/>
            <person name="Chevret D."/>
            <person name="Hainaut M."/>
            <person name="Lin J."/>
            <person name="Wang M."/>
            <person name="Pangilinan J."/>
            <person name="Lipzen A."/>
            <person name="Lesage-Meessen L."/>
            <person name="Navarro D."/>
            <person name="Riley R."/>
            <person name="Grigoriev I.V."/>
            <person name="Zhou S."/>
            <person name="Raouche S."/>
            <person name="Rosso M.N."/>
        </authorList>
    </citation>
    <scope>NUCLEOTIDE SEQUENCE [LARGE SCALE GENOMIC DNA]</scope>
    <source>
        <strain evidence="2 3">BRFM 1820</strain>
    </source>
</reference>
<dbReference type="EMBL" id="KZ857389">
    <property type="protein sequence ID" value="RDX52738.1"/>
    <property type="molecule type" value="Genomic_DNA"/>
</dbReference>
<dbReference type="Proteomes" id="UP000256964">
    <property type="component" value="Unassembled WGS sequence"/>
</dbReference>
<protein>
    <submittedName>
        <fullName evidence="2">Uncharacterized protein</fullName>
    </submittedName>
</protein>
<sequence length="232" mass="24559">MPPPKAASRNASRTLTRHVPLLLDGFRRHSVDFWAFAACLLTAPSGFPGRAHLCTASARSQHELHPLCAATCEYASAKYQPAADSSSLATPDGADASSRMRVAACLNDKAISTRTYYPGNPRASARAVTHRDVSLLTVAGLKSDCRGDESAERSGQTLGGGSNLYRRAPVAALDMEDMFNVHCTFEAKDDPTGDSVEASIEDVSTDKSREESGVGSRESGVGSRESGVGTPR</sequence>
<gene>
    <name evidence="2" type="ORF">OH76DRAFT_1416442</name>
</gene>
<name>A0A371DJR1_9APHY</name>
<organism evidence="2 3">
    <name type="scientific">Lentinus brumalis</name>
    <dbReference type="NCBI Taxonomy" id="2498619"/>
    <lineage>
        <taxon>Eukaryota</taxon>
        <taxon>Fungi</taxon>
        <taxon>Dikarya</taxon>
        <taxon>Basidiomycota</taxon>
        <taxon>Agaricomycotina</taxon>
        <taxon>Agaricomycetes</taxon>
        <taxon>Polyporales</taxon>
        <taxon>Polyporaceae</taxon>
        <taxon>Lentinus</taxon>
    </lineage>
</organism>
<evidence type="ECO:0000313" key="3">
    <source>
        <dbReference type="Proteomes" id="UP000256964"/>
    </source>
</evidence>
<feature type="region of interest" description="Disordered" evidence="1">
    <location>
        <begin position="186"/>
        <end position="232"/>
    </location>
</feature>
<proteinExistence type="predicted"/>
<feature type="compositionally biased region" description="Low complexity" evidence="1">
    <location>
        <begin position="213"/>
        <end position="232"/>
    </location>
</feature>
<dbReference type="AlphaFoldDB" id="A0A371DJR1"/>